<proteinExistence type="inferred from homology"/>
<name>A0A8H7F8B0_AGABI</name>
<protein>
    <recommendedName>
        <fullName evidence="3">Conserved oligomeric Golgi complex subunit 2</fullName>
    </recommendedName>
    <alternativeName>
        <fullName evidence="8">Component of oligomeric Golgi complex 2</fullName>
    </alternativeName>
</protein>
<evidence type="ECO:0000256" key="4">
    <source>
        <dbReference type="ARBA" id="ARBA00022448"/>
    </source>
</evidence>
<evidence type="ECO:0000313" key="13">
    <source>
        <dbReference type="Proteomes" id="UP000629468"/>
    </source>
</evidence>
<evidence type="ECO:0000256" key="2">
    <source>
        <dbReference type="ARBA" id="ARBA00007603"/>
    </source>
</evidence>
<dbReference type="AlphaFoldDB" id="A0A8H7F8B0"/>
<evidence type="ECO:0000256" key="7">
    <source>
        <dbReference type="ARBA" id="ARBA00023136"/>
    </source>
</evidence>
<dbReference type="GO" id="GO:0007030">
    <property type="term" value="P:Golgi organization"/>
    <property type="evidence" value="ECO:0007669"/>
    <property type="project" value="InterPro"/>
</dbReference>
<sequence>MSSSAPTNSAFINTRDPYQLERLAEELANRETNQRNNASPSDVDIKYTDLPDYGPLSHHNPLLTGPVFNVEEFLLSRARASLPELRTELRDYLSVLKEELVQLINNDYEAFISLSTDLRSEGSRLKKMRGPLVDLQDRIMDSRKELQAIQAAIQEKLDQRATLREEKALLHLLLKISESLTRLESLLMITSPEQDNDFTGVNSPGIPPHDDVDRSNRAKHVTRVAVEYTQLLYHVSKAREENCVFVDELQWRIDRIQSTLSSDLDHLFAGLLAKMKDSKPGNRLPEMERTKLLYDLREYFRTYDMLGLWRDAEDVLRREVVRPFLKKTIFQNALGAPHSPVIPKTPFHLEPRESVFLRTPYTPFTAFSPQNLSTLQTSNHLTTPPQALLAEDGNDPLVQVYNQILRFVARDLKDIVEMAEKVANKGTAKGKVLDYAIAKEEPSQGGYRIMSHVIWEEVANAVINDLGDSIFAAGRPDDLRRNYDTTQNFLRCLELYAPSVRAVHAMREHELYREFEKRWQLPVYFQLRWKEIVADVEVVFTDLRLEPSSVIKDRPVFLLAQTKALWKAVAACWSPEILIPELSHRFWRLTLQLLSRYGSWLNSVYAIVADSNPALRLATSTSSEVSSIEAIAIEDVLLRQYTAVLSDIDMLENKVDGLWKHEISIVLPPEMLESVDGVGSQDVLKHVLSKAVSVTQATSNHLVSILTKRCREALRPVQSIPTQFRAMSNKRLPTEPSYFVQTIFRPLKSFFADGPGLSLKDSYRSEYSQEIFKSVAHRYISYLTAMRKTEESLRKLKKAKKATFSLFGGATDDDSRDEERIRTQMILDVEAFGKEAQSLGIDIATNEDYESLKNTVLASDQVDTQ</sequence>
<organism evidence="12 13">
    <name type="scientific">Agaricus bisporus var. burnettii</name>
    <dbReference type="NCBI Taxonomy" id="192524"/>
    <lineage>
        <taxon>Eukaryota</taxon>
        <taxon>Fungi</taxon>
        <taxon>Dikarya</taxon>
        <taxon>Basidiomycota</taxon>
        <taxon>Agaricomycotina</taxon>
        <taxon>Agaricomycetes</taxon>
        <taxon>Agaricomycetidae</taxon>
        <taxon>Agaricales</taxon>
        <taxon>Agaricineae</taxon>
        <taxon>Agaricaceae</taxon>
        <taxon>Agaricus</taxon>
    </lineage>
</organism>
<feature type="coiled-coil region" evidence="9">
    <location>
        <begin position="132"/>
        <end position="166"/>
    </location>
</feature>
<reference evidence="12 13" key="1">
    <citation type="journal article" name="Sci. Rep.">
        <title>Telomere-to-telomere assembled and centromere annotated genomes of the two main subspecies of the button mushroom Agaricus bisporus reveal especially polymorphic chromosome ends.</title>
        <authorList>
            <person name="Sonnenberg A.S.M."/>
            <person name="Sedaghat-Telgerd N."/>
            <person name="Lavrijssen B."/>
            <person name="Ohm R.A."/>
            <person name="Hendrickx P.M."/>
            <person name="Scholtmeijer K."/>
            <person name="Baars J.J.P."/>
            <person name="van Peer A."/>
        </authorList>
    </citation>
    <scope>NUCLEOTIDE SEQUENCE [LARGE SCALE GENOMIC DNA]</scope>
    <source>
        <strain evidence="12 13">H119_p4</strain>
    </source>
</reference>
<evidence type="ECO:0000256" key="9">
    <source>
        <dbReference type="SAM" id="Coils"/>
    </source>
</evidence>
<dbReference type="PANTHER" id="PTHR12961">
    <property type="entry name" value="CONSERVED OLIGOMERIC GOLGI COMPLEX COMPONENT 2"/>
    <property type="match status" value="1"/>
</dbReference>
<dbReference type="Pfam" id="PF12022">
    <property type="entry name" value="COG2_C"/>
    <property type="match status" value="1"/>
</dbReference>
<dbReference type="EMBL" id="JABXXO010000003">
    <property type="protein sequence ID" value="KAF7782587.1"/>
    <property type="molecule type" value="Genomic_DNA"/>
</dbReference>
<dbReference type="GO" id="GO:0017119">
    <property type="term" value="C:Golgi transport complex"/>
    <property type="evidence" value="ECO:0007669"/>
    <property type="project" value="TreeGrafter"/>
</dbReference>
<evidence type="ECO:0000259" key="11">
    <source>
        <dbReference type="Pfam" id="PF12022"/>
    </source>
</evidence>
<keyword evidence="4" id="KW-0813">Transport</keyword>
<evidence type="ECO:0000313" key="12">
    <source>
        <dbReference type="EMBL" id="KAF7782587.1"/>
    </source>
</evidence>
<dbReference type="GO" id="GO:0000139">
    <property type="term" value="C:Golgi membrane"/>
    <property type="evidence" value="ECO:0007669"/>
    <property type="project" value="UniProtKB-SubCell"/>
</dbReference>
<comment type="similarity">
    <text evidence="2">Belongs to the COG2 family.</text>
</comment>
<dbReference type="InterPro" id="IPR024602">
    <property type="entry name" value="COG_su2_N"/>
</dbReference>
<comment type="subcellular location">
    <subcellularLocation>
        <location evidence="1">Golgi apparatus membrane</location>
        <topology evidence="1">Peripheral membrane protein</topology>
    </subcellularLocation>
</comment>
<feature type="domain" description="COG complex component COG2 C-terminal" evidence="11">
    <location>
        <begin position="517"/>
        <end position="829"/>
    </location>
</feature>
<dbReference type="InterPro" id="IPR024603">
    <property type="entry name" value="COG_complex_COG2_C"/>
</dbReference>
<evidence type="ECO:0000256" key="3">
    <source>
        <dbReference type="ARBA" id="ARBA00020977"/>
    </source>
</evidence>
<dbReference type="GO" id="GO:0015031">
    <property type="term" value="P:protein transport"/>
    <property type="evidence" value="ECO:0007669"/>
    <property type="project" value="UniProtKB-KW"/>
</dbReference>
<dbReference type="GO" id="GO:0006891">
    <property type="term" value="P:intra-Golgi vesicle-mediated transport"/>
    <property type="evidence" value="ECO:0007669"/>
    <property type="project" value="TreeGrafter"/>
</dbReference>
<gene>
    <name evidence="12" type="ORF">Agabi119p4_1963</name>
</gene>
<accession>A0A8H7F8B0</accession>
<keyword evidence="7" id="KW-0472">Membrane</keyword>
<dbReference type="InterPro" id="IPR009316">
    <property type="entry name" value="COG2"/>
</dbReference>
<keyword evidence="5" id="KW-0653">Protein transport</keyword>
<evidence type="ECO:0000256" key="6">
    <source>
        <dbReference type="ARBA" id="ARBA00023034"/>
    </source>
</evidence>
<dbReference type="Proteomes" id="UP000629468">
    <property type="component" value="Unassembled WGS sequence"/>
</dbReference>
<evidence type="ECO:0000256" key="1">
    <source>
        <dbReference type="ARBA" id="ARBA00004395"/>
    </source>
</evidence>
<evidence type="ECO:0000256" key="5">
    <source>
        <dbReference type="ARBA" id="ARBA00022927"/>
    </source>
</evidence>
<evidence type="ECO:0000256" key="8">
    <source>
        <dbReference type="ARBA" id="ARBA00031344"/>
    </source>
</evidence>
<dbReference type="Pfam" id="PF06148">
    <property type="entry name" value="COG2_N"/>
    <property type="match status" value="1"/>
</dbReference>
<comment type="caution">
    <text evidence="12">The sequence shown here is derived from an EMBL/GenBank/DDBJ whole genome shotgun (WGS) entry which is preliminary data.</text>
</comment>
<evidence type="ECO:0000259" key="10">
    <source>
        <dbReference type="Pfam" id="PF06148"/>
    </source>
</evidence>
<feature type="domain" description="Conserved oligomeric Golgi complex subunit 2 N-terminal" evidence="10">
    <location>
        <begin position="59"/>
        <end position="129"/>
    </location>
</feature>
<keyword evidence="9" id="KW-0175">Coiled coil</keyword>
<dbReference type="PANTHER" id="PTHR12961:SF0">
    <property type="entry name" value="CONSERVED OLIGOMERIC GOLGI COMPLEX SUBUNIT 2"/>
    <property type="match status" value="1"/>
</dbReference>
<keyword evidence="6" id="KW-0333">Golgi apparatus</keyword>